<evidence type="ECO:0000256" key="3">
    <source>
        <dbReference type="ARBA" id="ARBA00022989"/>
    </source>
</evidence>
<dbReference type="AlphaFoldDB" id="A0AAN8FK30"/>
<keyword evidence="8" id="KW-1185">Reference proteome</keyword>
<feature type="signal peptide" evidence="6">
    <location>
        <begin position="1"/>
        <end position="17"/>
    </location>
</feature>
<name>A0AAN8FK30_TRICO</name>
<evidence type="ECO:0000256" key="2">
    <source>
        <dbReference type="ARBA" id="ARBA00022692"/>
    </source>
</evidence>
<keyword evidence="3 5" id="KW-1133">Transmembrane helix</keyword>
<gene>
    <name evidence="7" type="ORF">GCK32_022793</name>
</gene>
<dbReference type="Pfam" id="PF05978">
    <property type="entry name" value="UNC-93"/>
    <property type="match status" value="1"/>
</dbReference>
<evidence type="ECO:0000256" key="5">
    <source>
        <dbReference type="SAM" id="Phobius"/>
    </source>
</evidence>
<keyword evidence="4 5" id="KW-0472">Membrane</keyword>
<evidence type="ECO:0000256" key="1">
    <source>
        <dbReference type="ARBA" id="ARBA00004141"/>
    </source>
</evidence>
<comment type="subcellular location">
    <subcellularLocation>
        <location evidence="1">Membrane</location>
        <topology evidence="1">Multi-pass membrane protein</topology>
    </subcellularLocation>
</comment>
<keyword evidence="6" id="KW-0732">Signal</keyword>
<keyword evidence="2 5" id="KW-0812">Transmembrane</keyword>
<sequence length="85" mass="9360">LLAGGLFLFAVFHTSETTDDIPDSTVRILYGVFTAVTLLSALTLALLRVPPSADNCKTDDRQTQRTAFLGNENFDDEVKRGRITQ</sequence>
<dbReference type="EMBL" id="WIXE01016963">
    <property type="protein sequence ID" value="KAK5972148.1"/>
    <property type="molecule type" value="Genomic_DNA"/>
</dbReference>
<feature type="transmembrane region" description="Helical" evidence="5">
    <location>
        <begin position="27"/>
        <end position="47"/>
    </location>
</feature>
<organism evidence="7 8">
    <name type="scientific">Trichostrongylus colubriformis</name>
    <name type="common">Black scour worm</name>
    <dbReference type="NCBI Taxonomy" id="6319"/>
    <lineage>
        <taxon>Eukaryota</taxon>
        <taxon>Metazoa</taxon>
        <taxon>Ecdysozoa</taxon>
        <taxon>Nematoda</taxon>
        <taxon>Chromadorea</taxon>
        <taxon>Rhabditida</taxon>
        <taxon>Rhabditina</taxon>
        <taxon>Rhabditomorpha</taxon>
        <taxon>Strongyloidea</taxon>
        <taxon>Trichostrongylidae</taxon>
        <taxon>Trichostrongylus</taxon>
    </lineage>
</organism>
<proteinExistence type="predicted"/>
<comment type="caution">
    <text evidence="7">The sequence shown here is derived from an EMBL/GenBank/DDBJ whole genome shotgun (WGS) entry which is preliminary data.</text>
</comment>
<evidence type="ECO:0000256" key="4">
    <source>
        <dbReference type="ARBA" id="ARBA00023136"/>
    </source>
</evidence>
<evidence type="ECO:0000256" key="6">
    <source>
        <dbReference type="SAM" id="SignalP"/>
    </source>
</evidence>
<dbReference type="InterPro" id="IPR010291">
    <property type="entry name" value="Ion_channel_UNC-93"/>
</dbReference>
<feature type="non-terminal residue" evidence="7">
    <location>
        <position position="1"/>
    </location>
</feature>
<accession>A0AAN8FK30</accession>
<reference evidence="7 8" key="1">
    <citation type="submission" date="2019-10" db="EMBL/GenBank/DDBJ databases">
        <title>Assembly and Annotation for the nematode Trichostrongylus colubriformis.</title>
        <authorList>
            <person name="Martin J."/>
        </authorList>
    </citation>
    <scope>NUCLEOTIDE SEQUENCE [LARGE SCALE GENOMIC DNA]</scope>
    <source>
        <strain evidence="7">G859</strain>
        <tissue evidence="7">Whole worm</tissue>
    </source>
</reference>
<evidence type="ECO:0000313" key="8">
    <source>
        <dbReference type="Proteomes" id="UP001331761"/>
    </source>
</evidence>
<dbReference type="GO" id="GO:0016020">
    <property type="term" value="C:membrane"/>
    <property type="evidence" value="ECO:0007669"/>
    <property type="project" value="UniProtKB-SubCell"/>
</dbReference>
<evidence type="ECO:0000313" key="7">
    <source>
        <dbReference type="EMBL" id="KAK5972148.1"/>
    </source>
</evidence>
<protein>
    <submittedName>
        <fullName evidence="7">Uncharacterized protein</fullName>
    </submittedName>
</protein>
<dbReference type="Proteomes" id="UP001331761">
    <property type="component" value="Unassembled WGS sequence"/>
</dbReference>
<feature type="chain" id="PRO_5043049110" evidence="6">
    <location>
        <begin position="18"/>
        <end position="85"/>
    </location>
</feature>